<evidence type="ECO:0000313" key="4">
    <source>
        <dbReference type="EMBL" id="SED29519.1"/>
    </source>
</evidence>
<dbReference type="STRING" id="208445.SAMN04489727_7288"/>
<reference evidence="5" key="1">
    <citation type="submission" date="2016-10" db="EMBL/GenBank/DDBJ databases">
        <authorList>
            <person name="Varghese N."/>
            <person name="Submissions S."/>
        </authorList>
    </citation>
    <scope>NUCLEOTIDE SEQUENCE [LARGE SCALE GENOMIC DNA]</scope>
    <source>
        <strain evidence="5">DSM 44544</strain>
    </source>
</reference>
<name>A0A1H4ZHA8_9PSEU</name>
<dbReference type="AlphaFoldDB" id="A0A1H4ZHA8"/>
<organism evidence="4 5">
    <name type="scientific">Amycolatopsis tolypomycina</name>
    <dbReference type="NCBI Taxonomy" id="208445"/>
    <lineage>
        <taxon>Bacteria</taxon>
        <taxon>Bacillati</taxon>
        <taxon>Actinomycetota</taxon>
        <taxon>Actinomycetes</taxon>
        <taxon>Pseudonocardiales</taxon>
        <taxon>Pseudonocardiaceae</taxon>
        <taxon>Amycolatopsis</taxon>
    </lineage>
</organism>
<dbReference type="SUPFAM" id="SSF51905">
    <property type="entry name" value="FAD/NAD(P)-binding domain"/>
    <property type="match status" value="1"/>
</dbReference>
<dbReference type="PANTHER" id="PTHR13789:SF309">
    <property type="entry name" value="PUTATIVE (AFU_ORTHOLOGUE AFUA_6G14510)-RELATED"/>
    <property type="match status" value="1"/>
</dbReference>
<accession>A0A1H4ZHA8</accession>
<dbReference type="Pfam" id="PF17885">
    <property type="entry name" value="Smoa_sbd"/>
    <property type="match status" value="1"/>
</dbReference>
<dbReference type="InterPro" id="IPR036188">
    <property type="entry name" value="FAD/NAD-bd_sf"/>
</dbReference>
<dbReference type="Proteomes" id="UP000199622">
    <property type="component" value="Unassembled WGS sequence"/>
</dbReference>
<proteinExistence type="predicted"/>
<dbReference type="InterPro" id="IPR041654">
    <property type="entry name" value="StyA_sbd"/>
</dbReference>
<protein>
    <submittedName>
        <fullName evidence="4">2-polyprenyl-6-methoxyphenol hydroxylase</fullName>
    </submittedName>
</protein>
<keyword evidence="1" id="KW-0560">Oxidoreductase</keyword>
<sequence length="408" mass="44824">MRRIGIVGAGQAGLVLAIGLRQRGYDVTVFAERPAGEVRAGRLISNQCLFAPALQRERELGINFWDAEAPPVREVAFAAAGDGSEPSMAWRVGLDRPAQSVDQRVKVSDWLAEFERLGGDLRIRRVAPAELDECAREFELLIVAAGRGSQFDALFPRDDERSPYREPQRAIGILYVTGTLDAVPGLTFGMAPVGECFLLPVLSVHGPVHGIGFFGVPGGPMDVWDEVADVEQHHETARKLLRAHYPWQATLLDDAQPVAPTELLHGRITPVVRHPVGTLPSGTKVLAMGDAAVTNDPVGGQGANMAARAARAYQEAIVDRADRPFDEEFMHDAFARYWHHARHATRFNNDLLAPPPEHVLATLDTAQRVPAVAHRFAHLFENPADYEDWLGNPEAAMRYLREVTAERA</sequence>
<dbReference type="RefSeq" id="WP_091316061.1">
    <property type="nucleotide sequence ID" value="NZ_FNSO01000004.1"/>
</dbReference>
<evidence type="ECO:0000256" key="2">
    <source>
        <dbReference type="ARBA" id="ARBA00023033"/>
    </source>
</evidence>
<dbReference type="OrthoDB" id="3414915at2"/>
<evidence type="ECO:0000313" key="5">
    <source>
        <dbReference type="Proteomes" id="UP000199622"/>
    </source>
</evidence>
<dbReference type="InterPro" id="IPR050493">
    <property type="entry name" value="FAD-dep_Monooxygenase_BioMet"/>
</dbReference>
<dbReference type="Pfam" id="PF13450">
    <property type="entry name" value="NAD_binding_8"/>
    <property type="match status" value="1"/>
</dbReference>
<keyword evidence="5" id="KW-1185">Reference proteome</keyword>
<dbReference type="GO" id="GO:0004497">
    <property type="term" value="F:monooxygenase activity"/>
    <property type="evidence" value="ECO:0007669"/>
    <property type="project" value="UniProtKB-KW"/>
</dbReference>
<dbReference type="EMBL" id="FNSO01000004">
    <property type="protein sequence ID" value="SED29519.1"/>
    <property type="molecule type" value="Genomic_DNA"/>
</dbReference>
<dbReference type="Gene3D" id="3.30.9.40">
    <property type="match status" value="1"/>
</dbReference>
<dbReference type="Gene3D" id="3.50.50.60">
    <property type="entry name" value="FAD/NAD(P)-binding domain"/>
    <property type="match status" value="2"/>
</dbReference>
<keyword evidence="2" id="KW-0503">Monooxygenase</keyword>
<dbReference type="PANTHER" id="PTHR13789">
    <property type="entry name" value="MONOOXYGENASE"/>
    <property type="match status" value="1"/>
</dbReference>
<evidence type="ECO:0000259" key="3">
    <source>
        <dbReference type="Pfam" id="PF17885"/>
    </source>
</evidence>
<dbReference type="PRINTS" id="PR00420">
    <property type="entry name" value="RNGMNOXGNASE"/>
</dbReference>
<feature type="domain" description="Styrene monooxygenase StyA putative substrate binding" evidence="3">
    <location>
        <begin position="150"/>
        <end position="249"/>
    </location>
</feature>
<gene>
    <name evidence="4" type="ORF">SAMN04489727_7288</name>
</gene>
<evidence type="ECO:0000256" key="1">
    <source>
        <dbReference type="ARBA" id="ARBA00023002"/>
    </source>
</evidence>